<evidence type="ECO:0000256" key="8">
    <source>
        <dbReference type="SAM" id="MobiDB-lite"/>
    </source>
</evidence>
<feature type="compositionally biased region" description="Low complexity" evidence="8">
    <location>
        <begin position="1097"/>
        <end position="1108"/>
    </location>
</feature>
<feature type="region of interest" description="Disordered" evidence="8">
    <location>
        <begin position="534"/>
        <end position="572"/>
    </location>
</feature>
<dbReference type="CDD" id="cd07562">
    <property type="entry name" value="Peptidase_S41_TRI"/>
    <property type="match status" value="1"/>
</dbReference>
<gene>
    <name evidence="10" type="ORF">M6D93_15690</name>
</gene>
<dbReference type="Gene3D" id="2.120.10.60">
    <property type="entry name" value="Tricorn protease N-terminal domain"/>
    <property type="match status" value="1"/>
</dbReference>
<feature type="region of interest" description="Disordered" evidence="8">
    <location>
        <begin position="1090"/>
        <end position="1114"/>
    </location>
</feature>
<dbReference type="EMBL" id="CP097332">
    <property type="protein sequence ID" value="UQX87730.1"/>
    <property type="molecule type" value="Genomic_DNA"/>
</dbReference>
<dbReference type="SMART" id="SM00245">
    <property type="entry name" value="TSPc"/>
    <property type="match status" value="1"/>
</dbReference>
<feature type="domain" description="Tail specific protease" evidence="9">
    <location>
        <begin position="870"/>
        <end position="1063"/>
    </location>
</feature>
<reference evidence="10" key="2">
    <citation type="submission" date="2022-05" db="EMBL/GenBank/DDBJ databases">
        <authorList>
            <person name="Kim J.-S."/>
            <person name="Lee K."/>
            <person name="Suh M."/>
            <person name="Eom M."/>
            <person name="Kim J.-S."/>
            <person name="Kim D.-S."/>
            <person name="Ko S.-H."/>
            <person name="Shin Y."/>
            <person name="Lee J.-S."/>
        </authorList>
    </citation>
    <scope>NUCLEOTIDE SEQUENCE</scope>
    <source>
        <strain evidence="10">N237</strain>
    </source>
</reference>
<dbReference type="InterPro" id="IPR012393">
    <property type="entry name" value="Tricorn_protease"/>
</dbReference>
<dbReference type="SUPFAM" id="SSF50156">
    <property type="entry name" value="PDZ domain-like"/>
    <property type="match status" value="1"/>
</dbReference>
<evidence type="ECO:0000259" key="9">
    <source>
        <dbReference type="SMART" id="SM00245"/>
    </source>
</evidence>
<sequence>MTAEIGFPGYLRFPHLVGEQLVFAAADDVWLAPADGGVAARLTSDASPVLRPRLSADAQTLAWVSRRAGEPEVFTMPLSGGVPRQLSYFGHPGTTLHGFARDGRLVAMSAGLDAFRSRSWGWAFDLAEEHPAPARLPYGPITGLAEADFGAVVVGTGYLRDPAHWKRYRGGTAGRLWLDATGSGEFAELLPDTVGPKTAPVWIGDRLAFLGDFEGHGNVYSVAADGTDLRRHTDHDQFYARQLTGDGTRLVYQHGGRLWRLDDLSADSQPRQLDVRLTGSRAGRARRAIEAARHVGQVSVDRTGRGSAIEVRGSIVWLPHRGGPARLIAHADGVRHREPAVLAAPTDAPAAVACVSDVGGDDAVEIISGDGHRRHFGTGQLGRVLELVASPDGRRLALATHDGRVLLVQLSDTGEQIIELASNPNGDSSGLAFSPDSAWLAFSSVQAEESLRSIRLVELSSGAVHEVTGPRFNDSDPVFSPDGKYLYFLSARTFDPVYDAHVFDLSFPLATRPYLVTLAATTPSPFEPELLGEAVTGGGTATGEEIPGADKENSAANSAADAADAADSTDRTDRTERVIVDLDGLADRIVPFPVAAGRLGNLKAARGGVIWTDTPVAGELGESRNPDDDIRPSVQRWDFLARKQIRLLERADSIAISSDGTRLVVRDKESIMVVPADHAPAESGDDTIEVDTSRIRIEIDPPAEWRQMLDETARLMRDHFWVPDMAGVDWDREVDKYRPLLDLLGSRDDLSDLLWEVNGETGSSHAYENPPPPKPDPATRPAFLGADLFRDAEGRWRIERIIAGDSSARDARSPLQAPGVSAAVGDVVLAVNGVAVRRGSAGVGPLLLGTADKPVHLELAAAVDGPGGVDGPRRSVVVRPLASETQLRYLDWVASRRARVHAESGGRIGYVHVPDMVSTGWAAFHRDLVIEMARDALIVDTRDNNGGHTSQLVIEKLARKVLGWDTSRHRAAEAYPGLAPRGPLLSLANEWSGSDGDIVNAAFQALELGPVIGRRTWGGVIGIDGRYTLVDGTSVTQPRFSFWFERFGWGVENYGVDPDQVVEFPPQDWVAGADPQLQAGIAHLLAELAGRPPAPRPDLAARPSRRAPQLPPRP</sequence>
<keyword evidence="4 7" id="KW-0645">Protease</keyword>
<dbReference type="InterPro" id="IPR029045">
    <property type="entry name" value="ClpP/crotonase-like_dom_sf"/>
</dbReference>
<dbReference type="PIRSF" id="PIRSF036421">
    <property type="entry name" value="Tricorn_protease"/>
    <property type="match status" value="1"/>
</dbReference>
<comment type="function">
    <text evidence="7">Degrades oligopeptides.</text>
</comment>
<reference evidence="10" key="1">
    <citation type="journal article" date="2018" name="Int. J. Syst. Evol. Microbiol.">
        <title>Jatrophihabitans telluris sp. nov., isolated from sediment soil of lava forest wetlands and the emended description of the genus Jatrophihabitans.</title>
        <authorList>
            <person name="Lee K.C."/>
            <person name="Suh M.K."/>
            <person name="Eom M.K."/>
            <person name="Kim K.K."/>
            <person name="Kim J.S."/>
            <person name="Kim D.S."/>
            <person name="Ko S.H."/>
            <person name="Shin Y.K."/>
            <person name="Lee J.S."/>
        </authorList>
    </citation>
    <scope>NUCLEOTIDE SEQUENCE</scope>
    <source>
        <strain evidence="10">N237</strain>
    </source>
</reference>
<evidence type="ECO:0000313" key="11">
    <source>
        <dbReference type="Proteomes" id="UP001056336"/>
    </source>
</evidence>
<evidence type="ECO:0000256" key="6">
    <source>
        <dbReference type="ARBA" id="ARBA00022825"/>
    </source>
</evidence>
<dbReference type="PANTHER" id="PTHR43253">
    <property type="entry name" value="TRICORN PROTEASE HOMOLOG 2-RELATED"/>
    <property type="match status" value="1"/>
</dbReference>
<dbReference type="Gene3D" id="2.30.42.10">
    <property type="match status" value="1"/>
</dbReference>
<evidence type="ECO:0000256" key="4">
    <source>
        <dbReference type="ARBA" id="ARBA00022670"/>
    </source>
</evidence>
<dbReference type="Pfam" id="PF03572">
    <property type="entry name" value="Peptidase_S41"/>
    <property type="match status" value="1"/>
</dbReference>
<dbReference type="Gene3D" id="2.130.10.10">
    <property type="entry name" value="YVTN repeat-like/Quinoprotein amine dehydrogenase"/>
    <property type="match status" value="1"/>
</dbReference>
<dbReference type="RefSeq" id="WP_249770539.1">
    <property type="nucleotide sequence ID" value="NZ_CP097332.1"/>
</dbReference>
<feature type="compositionally biased region" description="Low complexity" evidence="8">
    <location>
        <begin position="554"/>
        <end position="566"/>
    </location>
</feature>
<protein>
    <recommendedName>
        <fullName evidence="7">Tricorn protease homolog</fullName>
        <ecNumber evidence="7">3.4.21.-</ecNumber>
    </recommendedName>
</protein>
<evidence type="ECO:0000256" key="5">
    <source>
        <dbReference type="ARBA" id="ARBA00022801"/>
    </source>
</evidence>
<dbReference type="Pfam" id="PF14685">
    <property type="entry name" value="PDZ_Tricorn"/>
    <property type="match status" value="1"/>
</dbReference>
<comment type="similarity">
    <text evidence="2 7">Belongs to the peptidase S41B family.</text>
</comment>
<proteinExistence type="inferred from homology"/>
<evidence type="ECO:0000256" key="3">
    <source>
        <dbReference type="ARBA" id="ARBA00022490"/>
    </source>
</evidence>
<dbReference type="Proteomes" id="UP001056336">
    <property type="component" value="Chromosome"/>
</dbReference>
<name>A0ABY4QW57_9ACTN</name>
<dbReference type="SUPFAM" id="SSF52096">
    <property type="entry name" value="ClpP/crotonase"/>
    <property type="match status" value="1"/>
</dbReference>
<evidence type="ECO:0000256" key="2">
    <source>
        <dbReference type="ARBA" id="ARBA00008524"/>
    </source>
</evidence>
<dbReference type="Pfam" id="PF26550">
    <property type="entry name" value="Tricorn_2nd"/>
    <property type="match status" value="1"/>
</dbReference>
<dbReference type="SUPFAM" id="SSF69304">
    <property type="entry name" value="Tricorn protease N-terminal domain"/>
    <property type="match status" value="2"/>
</dbReference>
<dbReference type="InterPro" id="IPR029414">
    <property type="entry name" value="Tricorn_PDZ"/>
</dbReference>
<accession>A0ABY4QW57</accession>
<comment type="subcellular location">
    <subcellularLocation>
        <location evidence="1 7">Cytoplasm</location>
    </subcellularLocation>
</comment>
<dbReference type="Gene3D" id="3.90.226.10">
    <property type="entry name" value="2-enoyl-CoA Hydratase, Chain A, domain 1"/>
    <property type="match status" value="1"/>
</dbReference>
<dbReference type="InterPro" id="IPR036034">
    <property type="entry name" value="PDZ_sf"/>
</dbReference>
<evidence type="ECO:0000313" key="10">
    <source>
        <dbReference type="EMBL" id="UQX87730.1"/>
    </source>
</evidence>
<dbReference type="Pfam" id="PF14684">
    <property type="entry name" value="Tricorn_C1"/>
    <property type="match status" value="1"/>
</dbReference>
<keyword evidence="5 7" id="KW-0378">Hydrolase</keyword>
<dbReference type="Pfam" id="PF26549">
    <property type="entry name" value="Tricorn_N"/>
    <property type="match status" value="1"/>
</dbReference>
<keyword evidence="6 7" id="KW-0720">Serine protease</keyword>
<dbReference type="InterPro" id="IPR015943">
    <property type="entry name" value="WD40/YVTN_repeat-like_dom_sf"/>
</dbReference>
<evidence type="ECO:0000256" key="1">
    <source>
        <dbReference type="ARBA" id="ARBA00004496"/>
    </source>
</evidence>
<organism evidence="10 11">
    <name type="scientific">Jatrophihabitans telluris</name>
    <dbReference type="NCBI Taxonomy" id="2038343"/>
    <lineage>
        <taxon>Bacteria</taxon>
        <taxon>Bacillati</taxon>
        <taxon>Actinomycetota</taxon>
        <taxon>Actinomycetes</taxon>
        <taxon>Jatrophihabitantales</taxon>
        <taxon>Jatrophihabitantaceae</taxon>
        <taxon>Jatrophihabitans</taxon>
    </lineage>
</organism>
<dbReference type="InterPro" id="IPR028204">
    <property type="entry name" value="Tricorn_C1"/>
</dbReference>
<dbReference type="EC" id="3.4.21.-" evidence="7"/>
<dbReference type="Gene3D" id="3.30.750.44">
    <property type="match status" value="1"/>
</dbReference>
<evidence type="ECO:0000256" key="7">
    <source>
        <dbReference type="PIRNR" id="PIRNR036421"/>
    </source>
</evidence>
<dbReference type="PANTHER" id="PTHR43253:SF1">
    <property type="entry name" value="TRICORN PROTEASE HOMOLOG 2-RELATED"/>
    <property type="match status" value="1"/>
</dbReference>
<keyword evidence="3 7" id="KW-0963">Cytoplasm</keyword>
<keyword evidence="11" id="KW-1185">Reference proteome</keyword>
<dbReference type="InterPro" id="IPR005151">
    <property type="entry name" value="Tail-specific_protease"/>
</dbReference>